<accession>A0ABZ0PTR9</accession>
<sequence length="148" mass="16399">MDDFNPYRAPGSSLAVEMRSRRPGLSLFYQVPSLLYASVIVLATLILLSSYPQSLQDSRAPLALLLFYAPVLCFLLLRWGTPRLVRFGLGLQALLVLWIIYRFIDNLAFAGPELRIGSALLGINLLALLGGLQQAKARPLPRNTDEQS</sequence>
<gene>
    <name evidence="2" type="ORF">SBP02_17595</name>
</gene>
<keyword evidence="1" id="KW-0472">Membrane</keyword>
<dbReference type="EMBL" id="CP137892">
    <property type="protein sequence ID" value="WPC04560.1"/>
    <property type="molecule type" value="Genomic_DNA"/>
</dbReference>
<evidence type="ECO:0000313" key="2">
    <source>
        <dbReference type="EMBL" id="WPC04560.1"/>
    </source>
</evidence>
<feature type="transmembrane region" description="Helical" evidence="1">
    <location>
        <begin position="84"/>
        <end position="104"/>
    </location>
</feature>
<evidence type="ECO:0000256" key="1">
    <source>
        <dbReference type="SAM" id="Phobius"/>
    </source>
</evidence>
<keyword evidence="3" id="KW-1185">Reference proteome</keyword>
<feature type="transmembrane region" description="Helical" evidence="1">
    <location>
        <begin position="27"/>
        <end position="48"/>
    </location>
</feature>
<evidence type="ECO:0000313" key="3">
    <source>
        <dbReference type="Proteomes" id="UP001305928"/>
    </source>
</evidence>
<dbReference type="RefSeq" id="WP_318643656.1">
    <property type="nucleotide sequence ID" value="NZ_CP137892.1"/>
</dbReference>
<keyword evidence="1" id="KW-1133">Transmembrane helix</keyword>
<organism evidence="2 3">
    <name type="scientific">Pseudomonas benzenivorans</name>
    <dbReference type="NCBI Taxonomy" id="556533"/>
    <lineage>
        <taxon>Bacteria</taxon>
        <taxon>Pseudomonadati</taxon>
        <taxon>Pseudomonadota</taxon>
        <taxon>Gammaproteobacteria</taxon>
        <taxon>Pseudomonadales</taxon>
        <taxon>Pseudomonadaceae</taxon>
        <taxon>Pseudomonas</taxon>
    </lineage>
</organism>
<dbReference type="Proteomes" id="UP001305928">
    <property type="component" value="Chromosome"/>
</dbReference>
<keyword evidence="1" id="KW-0812">Transmembrane</keyword>
<evidence type="ECO:0008006" key="4">
    <source>
        <dbReference type="Google" id="ProtNLM"/>
    </source>
</evidence>
<proteinExistence type="predicted"/>
<feature type="transmembrane region" description="Helical" evidence="1">
    <location>
        <begin position="60"/>
        <end position="77"/>
    </location>
</feature>
<reference evidence="2 3" key="1">
    <citation type="submission" date="2023-11" db="EMBL/GenBank/DDBJ databases">
        <title>Complete genome of Pseudomonas benzenivorans BA3361.</title>
        <authorList>
            <person name="Shin S.Y."/>
            <person name="Song J."/>
            <person name="Kang H."/>
        </authorList>
    </citation>
    <scope>NUCLEOTIDE SEQUENCE [LARGE SCALE GENOMIC DNA]</scope>
    <source>
        <strain evidence="2 3">HNIBRBA3361</strain>
    </source>
</reference>
<protein>
    <recommendedName>
        <fullName evidence="4">DUF2069 domain-containing protein</fullName>
    </recommendedName>
</protein>
<name>A0ABZ0PTR9_9PSED</name>
<feature type="transmembrane region" description="Helical" evidence="1">
    <location>
        <begin position="116"/>
        <end position="132"/>
    </location>
</feature>